<keyword evidence="3" id="KW-0406">Ion transport</keyword>
<comment type="caution">
    <text evidence="4">The sequence shown here is derived from an EMBL/GenBank/DDBJ whole genome shotgun (WGS) entry which is preliminary data.</text>
</comment>
<name>A0A9J6QR33_9FIRM</name>
<evidence type="ECO:0000313" key="5">
    <source>
        <dbReference type="EMBL" id="MCU7379480.1"/>
    </source>
</evidence>
<dbReference type="Gene3D" id="3.30.2320.30">
    <property type="entry name" value="ATP synthase, E subunit, C-terminal"/>
    <property type="match status" value="1"/>
</dbReference>
<dbReference type="InterPro" id="IPR038495">
    <property type="entry name" value="ATPase_E_C"/>
</dbReference>
<evidence type="ECO:0000256" key="2">
    <source>
        <dbReference type="ARBA" id="ARBA00022448"/>
    </source>
</evidence>
<evidence type="ECO:0000313" key="6">
    <source>
        <dbReference type="Proteomes" id="UP001065549"/>
    </source>
</evidence>
<dbReference type="EMBL" id="JAOSHN010000001">
    <property type="protein sequence ID" value="MCU7376931.1"/>
    <property type="molecule type" value="Genomic_DNA"/>
</dbReference>
<dbReference type="GO" id="GO:0033178">
    <property type="term" value="C:proton-transporting two-sector ATPase complex, catalytic domain"/>
    <property type="evidence" value="ECO:0007669"/>
    <property type="project" value="InterPro"/>
</dbReference>
<accession>A0A9J6QR33</accession>
<protein>
    <submittedName>
        <fullName evidence="4">V-type ATP synthase subunit E family protein</fullName>
    </submittedName>
</protein>
<gene>
    <name evidence="4" type="ORF">OBO34_01025</name>
    <name evidence="5" type="ORF">OBO34_14120</name>
</gene>
<proteinExistence type="inferred from homology"/>
<dbReference type="EMBL" id="JAOSHN010000005">
    <property type="protein sequence ID" value="MCU7379480.1"/>
    <property type="molecule type" value="Genomic_DNA"/>
</dbReference>
<evidence type="ECO:0000256" key="3">
    <source>
        <dbReference type="ARBA" id="ARBA00023065"/>
    </source>
</evidence>
<dbReference type="GO" id="GO:0046961">
    <property type="term" value="F:proton-transporting ATPase activity, rotational mechanism"/>
    <property type="evidence" value="ECO:0007669"/>
    <property type="project" value="InterPro"/>
</dbReference>
<dbReference type="Pfam" id="PF01991">
    <property type="entry name" value="vATP-synt_E"/>
    <property type="match status" value="1"/>
</dbReference>
<keyword evidence="6" id="KW-1185">Reference proteome</keyword>
<dbReference type="Proteomes" id="UP001065549">
    <property type="component" value="Unassembled WGS sequence"/>
</dbReference>
<organism evidence="4 6">
    <name type="scientific">Hominibacterium faecale</name>
    <dbReference type="NCBI Taxonomy" id="2839743"/>
    <lineage>
        <taxon>Bacteria</taxon>
        <taxon>Bacillati</taxon>
        <taxon>Bacillota</taxon>
        <taxon>Clostridia</taxon>
        <taxon>Peptostreptococcales</taxon>
        <taxon>Anaerovoracaceae</taxon>
        <taxon>Hominibacterium</taxon>
    </lineage>
</organism>
<evidence type="ECO:0000256" key="1">
    <source>
        <dbReference type="ARBA" id="ARBA00005901"/>
    </source>
</evidence>
<keyword evidence="2" id="KW-0813">Transport</keyword>
<dbReference type="RefSeq" id="WP_148398528.1">
    <property type="nucleotide sequence ID" value="NZ_JAJAGH010000005.1"/>
</dbReference>
<comment type="similarity">
    <text evidence="1">Belongs to the V-ATPase E subunit family.</text>
</comment>
<dbReference type="SUPFAM" id="SSF160527">
    <property type="entry name" value="V-type ATPase subunit E-like"/>
    <property type="match status" value="1"/>
</dbReference>
<dbReference type="AlphaFoldDB" id="A0A9J6QR33"/>
<dbReference type="InterPro" id="IPR002842">
    <property type="entry name" value="ATPase_V1_Esu"/>
</dbReference>
<reference evidence="4" key="1">
    <citation type="submission" date="2022-09" db="EMBL/GenBank/DDBJ databases">
        <title>Culturomic study of gut microbiota in children with autism spectrum disorder.</title>
        <authorList>
            <person name="Efimov B.A."/>
            <person name="Chaplin A.V."/>
            <person name="Sokolova S.R."/>
            <person name="Pikina A.P."/>
            <person name="Korzhanova M."/>
            <person name="Belova V."/>
            <person name="Korostin D."/>
        </authorList>
    </citation>
    <scope>NUCLEOTIDE SEQUENCE</scope>
    <source>
        <strain evidence="4">ASD5510</strain>
    </source>
</reference>
<evidence type="ECO:0000313" key="4">
    <source>
        <dbReference type="EMBL" id="MCU7376931.1"/>
    </source>
</evidence>
<sequence length="194" mass="21212">MDNISKILDAIRAEGQEEADKITAAGQKNVEEIQKLYSEEAGIEEGAILKRALKEAEEITQRGVSQAGIESRNTKLTARRAALEKTFELAAGKLARLPEAEKLNIYERLIGRYSGSKEVTIVLNDADCKAFGKKLAEAAGKAHNLDVKLSQQTGDFLGGLIIQEGEVETNCTFEVLINDRKKETESEVAAMLFA</sequence>